<dbReference type="Proteomes" id="UP000634136">
    <property type="component" value="Unassembled WGS sequence"/>
</dbReference>
<organism evidence="2 3">
    <name type="scientific">Senna tora</name>
    <dbReference type="NCBI Taxonomy" id="362788"/>
    <lineage>
        <taxon>Eukaryota</taxon>
        <taxon>Viridiplantae</taxon>
        <taxon>Streptophyta</taxon>
        <taxon>Embryophyta</taxon>
        <taxon>Tracheophyta</taxon>
        <taxon>Spermatophyta</taxon>
        <taxon>Magnoliopsida</taxon>
        <taxon>eudicotyledons</taxon>
        <taxon>Gunneridae</taxon>
        <taxon>Pentapetalae</taxon>
        <taxon>rosids</taxon>
        <taxon>fabids</taxon>
        <taxon>Fabales</taxon>
        <taxon>Fabaceae</taxon>
        <taxon>Caesalpinioideae</taxon>
        <taxon>Cassia clade</taxon>
        <taxon>Senna</taxon>
    </lineage>
</organism>
<dbReference type="AlphaFoldDB" id="A0A834XGE6"/>
<sequence>MTPTWQPQTSLSLEDDDLDAATLFEKKKMEFLTRKKWYVDSKRKQSEPKQFIPINTPHSAYKDMNTSKNPPYTSKTAYPLEVEISPKAKLVEKKLMPKIRELQTLLEEADTAIAQLPQLDQDEEG</sequence>
<comment type="caution">
    <text evidence="2">The sequence shown here is derived from an EMBL/GenBank/DDBJ whole genome shotgun (WGS) entry which is preliminary data.</text>
</comment>
<gene>
    <name evidence="2" type="ORF">G2W53_001003</name>
</gene>
<evidence type="ECO:0000313" key="2">
    <source>
        <dbReference type="EMBL" id="KAF7844098.1"/>
    </source>
</evidence>
<accession>A0A834XGE6</accession>
<proteinExistence type="predicted"/>
<feature type="compositionally biased region" description="Polar residues" evidence="1">
    <location>
        <begin position="64"/>
        <end position="75"/>
    </location>
</feature>
<evidence type="ECO:0000256" key="1">
    <source>
        <dbReference type="SAM" id="MobiDB-lite"/>
    </source>
</evidence>
<dbReference type="EMBL" id="JAAIUW010000001">
    <property type="protein sequence ID" value="KAF7844098.1"/>
    <property type="molecule type" value="Genomic_DNA"/>
</dbReference>
<keyword evidence="3" id="KW-1185">Reference proteome</keyword>
<evidence type="ECO:0000313" key="3">
    <source>
        <dbReference type="Proteomes" id="UP000634136"/>
    </source>
</evidence>
<protein>
    <submittedName>
        <fullName evidence="2">Uncharacterized protein</fullName>
    </submittedName>
</protein>
<feature type="region of interest" description="Disordered" evidence="1">
    <location>
        <begin position="48"/>
        <end position="75"/>
    </location>
</feature>
<reference evidence="2" key="1">
    <citation type="submission" date="2020-09" db="EMBL/GenBank/DDBJ databases">
        <title>Genome-Enabled Discovery of Anthraquinone Biosynthesis in Senna tora.</title>
        <authorList>
            <person name="Kang S.-H."/>
            <person name="Pandey R.P."/>
            <person name="Lee C.-M."/>
            <person name="Sim J.-S."/>
            <person name="Jeong J.-T."/>
            <person name="Choi B.-S."/>
            <person name="Jung M."/>
            <person name="Ginzburg D."/>
            <person name="Zhao K."/>
            <person name="Won S.Y."/>
            <person name="Oh T.-J."/>
            <person name="Yu Y."/>
            <person name="Kim N.-H."/>
            <person name="Lee O.R."/>
            <person name="Lee T.-H."/>
            <person name="Bashyal P."/>
            <person name="Kim T.-S."/>
            <person name="Lee W.-H."/>
            <person name="Kawkins C."/>
            <person name="Kim C.-K."/>
            <person name="Kim J.S."/>
            <person name="Ahn B.O."/>
            <person name="Rhee S.Y."/>
            <person name="Sohng J.K."/>
        </authorList>
    </citation>
    <scope>NUCLEOTIDE SEQUENCE</scope>
    <source>
        <tissue evidence="2">Leaf</tissue>
    </source>
</reference>
<name>A0A834XGE6_9FABA</name>